<evidence type="ECO:0000259" key="3">
    <source>
        <dbReference type="Pfam" id="PF09811"/>
    </source>
</evidence>
<gene>
    <name evidence="4" type="ORF">JR316_000233</name>
</gene>
<evidence type="ECO:0000313" key="4">
    <source>
        <dbReference type="EMBL" id="KAG5173576.1"/>
    </source>
</evidence>
<evidence type="ECO:0000256" key="1">
    <source>
        <dbReference type="ARBA" id="ARBA00038090"/>
    </source>
</evidence>
<accession>A0A8H7Y4R6</accession>
<evidence type="ECO:0000256" key="2">
    <source>
        <dbReference type="SAM" id="MobiDB-lite"/>
    </source>
</evidence>
<dbReference type="PANTHER" id="PTHR28532">
    <property type="entry name" value="GEO13458P1"/>
    <property type="match status" value="1"/>
</dbReference>
<dbReference type="InterPro" id="IPR052436">
    <property type="entry name" value="LTO1_adapter"/>
</dbReference>
<protein>
    <recommendedName>
        <fullName evidence="3">Essential protein Yae1 N-terminal domain-containing protein</fullName>
    </recommendedName>
</protein>
<feature type="compositionally biased region" description="Basic and acidic residues" evidence="2">
    <location>
        <begin position="154"/>
        <end position="163"/>
    </location>
</feature>
<dbReference type="InterPro" id="IPR019191">
    <property type="entry name" value="Essential_protein_Yae1_N"/>
</dbReference>
<dbReference type="PANTHER" id="PTHR28532:SF1">
    <property type="entry name" value="ORAL CANCER OVEREXPRESSED 1"/>
    <property type="match status" value="1"/>
</dbReference>
<name>A0A8H7Y4R6_PSICU</name>
<proteinExistence type="inferred from homology"/>
<dbReference type="AlphaFoldDB" id="A0A8H7Y4R6"/>
<dbReference type="EMBL" id="JAFIQS010000001">
    <property type="protein sequence ID" value="KAG5173576.1"/>
    <property type="molecule type" value="Genomic_DNA"/>
</dbReference>
<organism evidence="4">
    <name type="scientific">Psilocybe cubensis</name>
    <name type="common">Psychedelic mushroom</name>
    <name type="synonym">Stropharia cubensis</name>
    <dbReference type="NCBI Taxonomy" id="181762"/>
    <lineage>
        <taxon>Eukaryota</taxon>
        <taxon>Fungi</taxon>
        <taxon>Dikarya</taxon>
        <taxon>Basidiomycota</taxon>
        <taxon>Agaricomycotina</taxon>
        <taxon>Agaricomycetes</taxon>
        <taxon>Agaricomycetidae</taxon>
        <taxon>Agaricales</taxon>
        <taxon>Agaricineae</taxon>
        <taxon>Strophariaceae</taxon>
        <taxon>Psilocybe</taxon>
    </lineage>
</organism>
<feature type="domain" description="Essential protein Yae1 N-terminal" evidence="3">
    <location>
        <begin position="21"/>
        <end position="59"/>
    </location>
</feature>
<comment type="similarity">
    <text evidence="1">Belongs to the LTO1 family.</text>
</comment>
<sequence>MAADFDLESLVHIEQTFYETGYEDGFAHGRIHGLIEGRALGRQHGFEMWEELGFYEGFALTWRAILVKQSKEEDRAFQHIKHLLESISHFPRVNPSAIDASSELDVTKLLRQIRSRYKMLCTSLGVRPRLRSSTDLAANDDKNNIEDAGMSDDDASRDVRTPERPGSTLPQRVAPGSAIPVWKIDNAGVKKPVTNQDLDF</sequence>
<comment type="caution">
    <text evidence="4">The sequence shown here is derived from an EMBL/GenBank/DDBJ whole genome shotgun (WGS) entry which is preliminary data.</text>
</comment>
<dbReference type="Pfam" id="PF09811">
    <property type="entry name" value="Yae1_N"/>
    <property type="match status" value="1"/>
</dbReference>
<reference evidence="4" key="1">
    <citation type="submission" date="2021-02" db="EMBL/GenBank/DDBJ databases">
        <title>Psilocybe cubensis genome.</title>
        <authorList>
            <person name="Mckernan K.J."/>
            <person name="Crawford S."/>
            <person name="Trippe A."/>
            <person name="Kane L.T."/>
            <person name="Mclaughlin S."/>
        </authorList>
    </citation>
    <scope>NUCLEOTIDE SEQUENCE [LARGE SCALE GENOMIC DNA]</scope>
    <source>
        <strain evidence="4">MGC-MH-2018</strain>
    </source>
</reference>
<feature type="region of interest" description="Disordered" evidence="2">
    <location>
        <begin position="135"/>
        <end position="175"/>
    </location>
</feature>